<gene>
    <name evidence="13" type="primary">hepA</name>
    <name evidence="9" type="synonym">rapA</name>
    <name evidence="13" type="ORF">Lwal_1232</name>
</gene>
<dbReference type="GO" id="GO:0016817">
    <property type="term" value="F:hydrolase activity, acting on acid anhydrides"/>
    <property type="evidence" value="ECO:0007669"/>
    <property type="project" value="InterPro"/>
</dbReference>
<dbReference type="Gene3D" id="3.30.360.80">
    <property type="match status" value="1"/>
</dbReference>
<evidence type="ECO:0000256" key="1">
    <source>
        <dbReference type="ARBA" id="ARBA00022741"/>
    </source>
</evidence>
<protein>
    <recommendedName>
        <fullName evidence="9">RNA polymerase-associated protein RapA</fullName>
        <ecNumber evidence="9">3.6.4.-</ecNumber>
    </recommendedName>
    <alternativeName>
        <fullName evidence="9">ATP-dependent helicase HepA</fullName>
    </alternativeName>
</protein>
<dbReference type="Gene3D" id="2.30.30.930">
    <property type="match status" value="1"/>
</dbReference>
<dbReference type="Pfam" id="PF18339">
    <property type="entry name" value="Tudor_1_RapA"/>
    <property type="match status" value="1"/>
</dbReference>
<feature type="domain" description="Helicase ATP-binding" evidence="11">
    <location>
        <begin position="162"/>
        <end position="349"/>
    </location>
</feature>
<keyword evidence="1 9" id="KW-0547">Nucleotide-binding</keyword>
<dbReference type="HAMAP" id="MF_01821">
    <property type="entry name" value="Helicase_RapA"/>
    <property type="match status" value="1"/>
</dbReference>
<dbReference type="Gene3D" id="6.10.140.2230">
    <property type="match status" value="1"/>
</dbReference>
<dbReference type="InterPro" id="IPR038718">
    <property type="entry name" value="SNF2-like_sf"/>
</dbReference>
<evidence type="ECO:0000256" key="2">
    <source>
        <dbReference type="ARBA" id="ARBA00022801"/>
    </source>
</evidence>
<dbReference type="PROSITE" id="PS51192">
    <property type="entry name" value="HELICASE_ATP_BIND_1"/>
    <property type="match status" value="1"/>
</dbReference>
<dbReference type="RefSeq" id="WP_058479938.1">
    <property type="nucleotide sequence ID" value="NZ_CAAAIQ010000034.1"/>
</dbReference>
<evidence type="ECO:0000256" key="3">
    <source>
        <dbReference type="ARBA" id="ARBA00022806"/>
    </source>
</evidence>
<dbReference type="InterPro" id="IPR040765">
    <property type="entry name" value="Tudor_1_RapA"/>
</dbReference>
<dbReference type="Pfam" id="PF00271">
    <property type="entry name" value="Helicase_C"/>
    <property type="match status" value="1"/>
</dbReference>
<dbReference type="InterPro" id="IPR057342">
    <property type="entry name" value="DEXDc_RapA"/>
</dbReference>
<evidence type="ECO:0000256" key="4">
    <source>
        <dbReference type="ARBA" id="ARBA00022840"/>
    </source>
</evidence>
<accession>A0A0W1AGN0</accession>
<dbReference type="InterPro" id="IPR027417">
    <property type="entry name" value="P-loop_NTPase"/>
</dbReference>
<evidence type="ECO:0000256" key="7">
    <source>
        <dbReference type="ARBA" id="ARBA00023159"/>
    </source>
</evidence>
<dbReference type="Pfam" id="PF00176">
    <property type="entry name" value="SNF2-rel_dom"/>
    <property type="match status" value="1"/>
</dbReference>
<dbReference type="Proteomes" id="UP000054729">
    <property type="component" value="Unassembled WGS sequence"/>
</dbReference>
<dbReference type="SUPFAM" id="SSF52540">
    <property type="entry name" value="P-loop containing nucleoside triphosphate hydrolases"/>
    <property type="match status" value="2"/>
</dbReference>
<evidence type="ECO:0000313" key="14">
    <source>
        <dbReference type="Proteomes" id="UP000054729"/>
    </source>
</evidence>
<keyword evidence="4 9" id="KW-0067">ATP-binding</keyword>
<dbReference type="Gene3D" id="6.10.140.1500">
    <property type="match status" value="1"/>
</dbReference>
<keyword evidence="3 9" id="KW-0347">Helicase</keyword>
<dbReference type="Gene3D" id="3.40.50.300">
    <property type="entry name" value="P-loop containing nucleotide triphosphate hydrolases"/>
    <property type="match status" value="1"/>
</dbReference>
<dbReference type="InterPro" id="IPR049730">
    <property type="entry name" value="SNF2/RAD54-like_C"/>
</dbReference>
<dbReference type="EMBL" id="LNZB01000031">
    <property type="protein sequence ID" value="KTD80533.1"/>
    <property type="molecule type" value="Genomic_DNA"/>
</dbReference>
<dbReference type="GO" id="GO:0005524">
    <property type="term" value="F:ATP binding"/>
    <property type="evidence" value="ECO:0007669"/>
    <property type="project" value="UniProtKB-UniRule"/>
</dbReference>
<feature type="binding site" evidence="9">
    <location>
        <begin position="175"/>
        <end position="182"/>
    </location>
    <ligand>
        <name>ATP</name>
        <dbReference type="ChEBI" id="CHEBI:30616"/>
    </ligand>
</feature>
<dbReference type="EC" id="3.6.4.-" evidence="9"/>
<dbReference type="SMART" id="SM00487">
    <property type="entry name" value="DEXDc"/>
    <property type="match status" value="1"/>
</dbReference>
<comment type="similarity">
    <text evidence="9">Belongs to the SNF2/RAD54 helicase family. RapA subfamily.</text>
</comment>
<organism evidence="13 14">
    <name type="scientific">Legionella waltersii</name>
    <dbReference type="NCBI Taxonomy" id="66969"/>
    <lineage>
        <taxon>Bacteria</taxon>
        <taxon>Pseudomonadati</taxon>
        <taxon>Pseudomonadota</taxon>
        <taxon>Gammaproteobacteria</taxon>
        <taxon>Legionellales</taxon>
        <taxon>Legionellaceae</taxon>
        <taxon>Legionella</taxon>
    </lineage>
</organism>
<dbReference type="CDD" id="cd18793">
    <property type="entry name" value="SF2_C_SNF"/>
    <property type="match status" value="1"/>
</dbReference>
<evidence type="ECO:0000259" key="12">
    <source>
        <dbReference type="PROSITE" id="PS51194"/>
    </source>
</evidence>
<keyword evidence="8 9" id="KW-0804">Transcription</keyword>
<evidence type="ECO:0000259" key="11">
    <source>
        <dbReference type="PROSITE" id="PS51192"/>
    </source>
</evidence>
<evidence type="ECO:0000256" key="9">
    <source>
        <dbReference type="HAMAP-Rule" id="MF_01821"/>
    </source>
</evidence>
<dbReference type="Pfam" id="PF18337">
    <property type="entry name" value="Tudor_RapA"/>
    <property type="match status" value="1"/>
</dbReference>
<dbReference type="PROSITE" id="PS51194">
    <property type="entry name" value="HELICASE_CTER"/>
    <property type="match status" value="1"/>
</dbReference>
<dbReference type="InterPro" id="IPR040766">
    <property type="entry name" value="Tudor_2_RapA"/>
</dbReference>
<dbReference type="InterPro" id="IPR023949">
    <property type="entry name" value="Helicase_RapA"/>
</dbReference>
<keyword evidence="5 9" id="KW-0805">Transcription regulation</keyword>
<reference evidence="13 14" key="1">
    <citation type="submission" date="2015-11" db="EMBL/GenBank/DDBJ databases">
        <title>Genomic analysis of 38 Legionella species identifies large and diverse effector repertoires.</title>
        <authorList>
            <person name="Burstein D."/>
            <person name="Amaro F."/>
            <person name="Zusman T."/>
            <person name="Lifshitz Z."/>
            <person name="Cohen O."/>
            <person name="Gilbert J.A."/>
            <person name="Pupko T."/>
            <person name="Shuman H.A."/>
            <person name="Segal G."/>
        </authorList>
    </citation>
    <scope>NUCLEOTIDE SEQUENCE [LARGE SCALE GENOMIC DNA]</scope>
    <source>
        <strain evidence="13 14">ATCC 51914</strain>
    </source>
</reference>
<dbReference type="GO" id="GO:0004386">
    <property type="term" value="F:helicase activity"/>
    <property type="evidence" value="ECO:0007669"/>
    <property type="project" value="UniProtKB-UniRule"/>
</dbReference>
<dbReference type="GO" id="GO:0003677">
    <property type="term" value="F:DNA binding"/>
    <property type="evidence" value="ECO:0007669"/>
    <property type="project" value="UniProtKB-KW"/>
</dbReference>
<dbReference type="InterPro" id="IPR014001">
    <property type="entry name" value="Helicase_ATP-bd"/>
</dbReference>
<keyword evidence="2 9" id="KW-0378">Hydrolase</keyword>
<evidence type="ECO:0000256" key="6">
    <source>
        <dbReference type="ARBA" id="ARBA00023125"/>
    </source>
</evidence>
<dbReference type="Gene3D" id="3.40.50.10810">
    <property type="entry name" value="Tandem AAA-ATPase domain"/>
    <property type="match status" value="1"/>
</dbReference>
<dbReference type="STRING" id="66969.Lwal_1232"/>
<dbReference type="AlphaFoldDB" id="A0A0W1AGN0"/>
<keyword evidence="6 9" id="KW-0238">DNA-binding</keyword>
<comment type="subunit">
    <text evidence="9">Interacts with the RNAP. Has a higher affinity for the core RNAP than for the holoenzyme. Its ATPase activity is stimulated by binding to RNAP.</text>
</comment>
<comment type="caution">
    <text evidence="13">The sequence shown here is derived from an EMBL/GenBank/DDBJ whole genome shotgun (WGS) entry which is preliminary data.</text>
</comment>
<comment type="function">
    <text evidence="9">Transcription regulator that activates transcription by stimulating RNA polymerase (RNAP) recycling in case of stress conditions such as supercoiled DNA or high salt concentrations. Probably acts by releasing the RNAP, when it is trapped or immobilized on tightly supercoiled DNA. Does not activate transcription on linear DNA. Probably not involved in DNA repair.</text>
</comment>
<dbReference type="NCBIfam" id="NF003426">
    <property type="entry name" value="PRK04914.1"/>
    <property type="match status" value="1"/>
</dbReference>
<dbReference type="InterPro" id="IPR001650">
    <property type="entry name" value="Helicase_C-like"/>
</dbReference>
<dbReference type="CDD" id="cd18011">
    <property type="entry name" value="DEXDc_RapA"/>
    <property type="match status" value="1"/>
</dbReference>
<dbReference type="PANTHER" id="PTHR45766:SF6">
    <property type="entry name" value="SWI_SNF-RELATED MATRIX-ASSOCIATED ACTIN-DEPENDENT REGULATOR OF CHROMATIN SUBFAMILY A-LIKE PROTEIN 1"/>
    <property type="match status" value="1"/>
</dbReference>
<feature type="region of interest" description="Disordered" evidence="10">
    <location>
        <begin position="234"/>
        <end position="254"/>
    </location>
</feature>
<keyword evidence="7 9" id="KW-0010">Activator</keyword>
<evidence type="ECO:0000256" key="10">
    <source>
        <dbReference type="SAM" id="MobiDB-lite"/>
    </source>
</evidence>
<evidence type="ECO:0000256" key="5">
    <source>
        <dbReference type="ARBA" id="ARBA00023015"/>
    </source>
</evidence>
<dbReference type="OrthoDB" id="9814088at2"/>
<proteinExistence type="inferred from homology"/>
<feature type="domain" description="Helicase C-terminal" evidence="12">
    <location>
        <begin position="477"/>
        <end position="631"/>
    </location>
</feature>
<dbReference type="PANTHER" id="PTHR45766">
    <property type="entry name" value="DNA ANNEALING HELICASE AND ENDONUCLEASE ZRANB3 FAMILY MEMBER"/>
    <property type="match status" value="1"/>
</dbReference>
<evidence type="ECO:0000256" key="8">
    <source>
        <dbReference type="ARBA" id="ARBA00023163"/>
    </source>
</evidence>
<dbReference type="InterPro" id="IPR000330">
    <property type="entry name" value="SNF2_N"/>
</dbReference>
<feature type="short sequence motif" description="DEAH box" evidence="9">
    <location>
        <begin position="295"/>
        <end position="298"/>
    </location>
</feature>
<keyword evidence="14" id="KW-1185">Reference proteome</keyword>
<dbReference type="Pfam" id="PF12137">
    <property type="entry name" value="RapA_C"/>
    <property type="match status" value="1"/>
</dbReference>
<feature type="compositionally biased region" description="Acidic residues" evidence="10">
    <location>
        <begin position="236"/>
        <end position="247"/>
    </location>
</feature>
<dbReference type="SMART" id="SM00490">
    <property type="entry name" value="HELICc"/>
    <property type="match status" value="1"/>
</dbReference>
<evidence type="ECO:0000313" key="13">
    <source>
        <dbReference type="EMBL" id="KTD80533.1"/>
    </source>
</evidence>
<sequence length="956" mass="109145">MTYTIGQRWISNTETQLGLGIITDFDRRQVCLSFPAVGEERIYSTDNPPLSRIIYKAGDEITTNQQERMEVISVNENKGIVFYSGQDKDGNEISISELALSSFIKLNTPQQRLSSGIIDKLDSFKLRVDTIHLCNRLQQSKIRGLIGSRTSHLTHQVYIAQEVGQRFAPRVMLADEVGLGKTIEAGMILHSQLQTARANRVLIVVPDSLIHQWLVEMLRRFNLQFSIIDETRYEQQPDELTEDDEEGLSGGDWPEQPANLFESEQLVLTSLDFLMSNDIAQKHVIESDWDLLVVDEAHHLHWSENEISPEYLFIEQLAKKSKGLLLLTATPEQAGIESHFSRLRLIDPARFYTLQEFVKEENQYQTINEIVQQLLISLEENLNHRLNTKEQTLLKPYLDNPPETAQEAISQLLDRYGTGRVLFRNTRATIKGFPIRVVHSYPLPCPAIYNLEGEDISTSLYPESAVKGEEWIKQDPRVHWLIDKITELFPKKILVICASKNTAQTLEHHIKLKTNIQCADFHEGLSIIERDRAAAYFADEEQGAQALICSEIGSEGRNFQFAHHLVLFDLPLNPDLLEQRIGRLDRIGQKHPIQIHVPYLINTAQEKLFVWFQEGLNNLQQSCSYGFSIYELYANKLLPVLTNQKIDSSSPEFKQLIDETRDSAKKIKESLNKGRNPLLELNSCNAAIGQELIQSIEAEENCLELQNYMGKVYQEFGIDHEYHSEDAEILHPGNHMKTSYFPGLQEDGMTVTYSRLKALVREDMEFLSWEHPMVFGAMEMILESELGNATIATISIKNIQPGTLFLESLYTIHCAAPKALQLDRFLSLNPIRVLMDISGKNLSHVLSFEQLNGLCTAVKPHIAYPIIKQIQDQINTILSQSNQMAELQMQEILSRAESTMNASLLNEINRLEALKRLNPTIREEELDYLRKQKIDSELHINASTLKLQAVRVIINK</sequence>
<dbReference type="GO" id="GO:0006355">
    <property type="term" value="P:regulation of DNA-templated transcription"/>
    <property type="evidence" value="ECO:0007669"/>
    <property type="project" value="UniProtKB-UniRule"/>
</dbReference>
<dbReference type="InterPro" id="IPR022737">
    <property type="entry name" value="RapA_C"/>
</dbReference>
<name>A0A0W1AGN0_9GAMM</name>
<dbReference type="Gene3D" id="2.30.30.140">
    <property type="match status" value="1"/>
</dbReference>
<dbReference type="PATRIC" id="fig|66969.6.peg.1350"/>